<dbReference type="Proteomes" id="UP000324222">
    <property type="component" value="Unassembled WGS sequence"/>
</dbReference>
<protein>
    <submittedName>
        <fullName evidence="2">Uncharacterized protein</fullName>
    </submittedName>
</protein>
<feature type="region of interest" description="Disordered" evidence="1">
    <location>
        <begin position="1"/>
        <end position="38"/>
    </location>
</feature>
<reference evidence="2 3" key="1">
    <citation type="submission" date="2019-05" db="EMBL/GenBank/DDBJ databases">
        <title>Another draft genome of Portunus trituberculatus and its Hox gene families provides insights of decapod evolution.</title>
        <authorList>
            <person name="Jeong J.-H."/>
            <person name="Song I."/>
            <person name="Kim S."/>
            <person name="Choi T."/>
            <person name="Kim D."/>
            <person name="Ryu S."/>
            <person name="Kim W."/>
        </authorList>
    </citation>
    <scope>NUCLEOTIDE SEQUENCE [LARGE SCALE GENOMIC DNA]</scope>
    <source>
        <tissue evidence="2">Muscle</tissue>
    </source>
</reference>
<feature type="compositionally biased region" description="Gly residues" evidence="1">
    <location>
        <begin position="26"/>
        <end position="38"/>
    </location>
</feature>
<evidence type="ECO:0000313" key="2">
    <source>
        <dbReference type="EMBL" id="MPC88424.1"/>
    </source>
</evidence>
<feature type="compositionally biased region" description="Basic and acidic residues" evidence="1">
    <location>
        <begin position="13"/>
        <end position="24"/>
    </location>
</feature>
<comment type="caution">
    <text evidence="2">The sequence shown here is derived from an EMBL/GenBank/DDBJ whole genome shotgun (WGS) entry which is preliminary data.</text>
</comment>
<evidence type="ECO:0000313" key="3">
    <source>
        <dbReference type="Proteomes" id="UP000324222"/>
    </source>
</evidence>
<feature type="compositionally biased region" description="Gly residues" evidence="1">
    <location>
        <begin position="1"/>
        <end position="12"/>
    </location>
</feature>
<sequence>MGKGRVVGGDKGYGQEEERVRENYGTRGGNGMPDGRGK</sequence>
<gene>
    <name evidence="2" type="ORF">E2C01_083326</name>
</gene>
<evidence type="ECO:0000256" key="1">
    <source>
        <dbReference type="SAM" id="MobiDB-lite"/>
    </source>
</evidence>
<proteinExistence type="predicted"/>
<dbReference type="AlphaFoldDB" id="A0A5B7J7J0"/>
<keyword evidence="3" id="KW-1185">Reference proteome</keyword>
<accession>A0A5B7J7J0</accession>
<dbReference type="EMBL" id="VSRR010077740">
    <property type="protein sequence ID" value="MPC88424.1"/>
    <property type="molecule type" value="Genomic_DNA"/>
</dbReference>
<organism evidence="2 3">
    <name type="scientific">Portunus trituberculatus</name>
    <name type="common">Swimming crab</name>
    <name type="synonym">Neptunus trituberculatus</name>
    <dbReference type="NCBI Taxonomy" id="210409"/>
    <lineage>
        <taxon>Eukaryota</taxon>
        <taxon>Metazoa</taxon>
        <taxon>Ecdysozoa</taxon>
        <taxon>Arthropoda</taxon>
        <taxon>Crustacea</taxon>
        <taxon>Multicrustacea</taxon>
        <taxon>Malacostraca</taxon>
        <taxon>Eumalacostraca</taxon>
        <taxon>Eucarida</taxon>
        <taxon>Decapoda</taxon>
        <taxon>Pleocyemata</taxon>
        <taxon>Brachyura</taxon>
        <taxon>Eubrachyura</taxon>
        <taxon>Portunoidea</taxon>
        <taxon>Portunidae</taxon>
        <taxon>Portuninae</taxon>
        <taxon>Portunus</taxon>
    </lineage>
</organism>
<name>A0A5B7J7J0_PORTR</name>